<organism evidence="1 2">
    <name type="scientific">Hydra vulgaris</name>
    <name type="common">Hydra</name>
    <name type="synonym">Hydra attenuata</name>
    <dbReference type="NCBI Taxonomy" id="6087"/>
    <lineage>
        <taxon>Eukaryota</taxon>
        <taxon>Metazoa</taxon>
        <taxon>Cnidaria</taxon>
        <taxon>Hydrozoa</taxon>
        <taxon>Hydroidolina</taxon>
        <taxon>Anthoathecata</taxon>
        <taxon>Aplanulata</taxon>
        <taxon>Hydridae</taxon>
        <taxon>Hydra</taxon>
    </lineage>
</organism>
<gene>
    <name evidence="2" type="primary">LOC100214861</name>
</gene>
<accession>A0ABM4D610</accession>
<protein>
    <submittedName>
        <fullName evidence="2">Ciliary microtubule associated protein 1A-like isoform X2</fullName>
    </submittedName>
</protein>
<evidence type="ECO:0000313" key="2">
    <source>
        <dbReference type="RefSeq" id="XP_065669737.1"/>
    </source>
</evidence>
<dbReference type="PANTHER" id="PTHR21580:SF28">
    <property type="entry name" value="BOREALIN N-TERMINAL DOMAIN-CONTAINING PROTEIN-RELATED"/>
    <property type="match status" value="1"/>
</dbReference>
<reference evidence="2" key="1">
    <citation type="submission" date="2025-08" db="UniProtKB">
        <authorList>
            <consortium name="RefSeq"/>
        </authorList>
    </citation>
    <scope>IDENTIFICATION</scope>
</reference>
<proteinExistence type="predicted"/>
<dbReference type="Proteomes" id="UP001652625">
    <property type="component" value="Chromosome 12"/>
</dbReference>
<dbReference type="InterPro" id="IPR051291">
    <property type="entry name" value="CIMAP"/>
</dbReference>
<evidence type="ECO:0000313" key="1">
    <source>
        <dbReference type="Proteomes" id="UP001652625"/>
    </source>
</evidence>
<keyword evidence="1" id="KW-1185">Reference proteome</keyword>
<dbReference type="Pfam" id="PF07004">
    <property type="entry name" value="SHIPPO-rpt"/>
    <property type="match status" value="5"/>
</dbReference>
<sequence>MATIEVVKNKPVIAAMLKGPGPAKYKLPGTIGFMEHDATLKQMPAFTFGKRFNITHESCSPGPAYMIPPCILRTGKASAPAYSLYGRQIDKSCNNYPSPGQYSPEKYPLPHSSRAPSYSFGGRAKEARLYESPAPNKYTLPSLIGSPAIGRSSAPAYSICGRQKIGSYLGDTQKTPGPGTYSVCDPNQYLKRGPAYTIKGRRDLIKEKLIVPGPGAYSPEKVWLNKKTGPSFSFGIRHSEYLTMLKDEPLVEWKHHS</sequence>
<dbReference type="RefSeq" id="XP_065669737.1">
    <property type="nucleotide sequence ID" value="XM_065813665.1"/>
</dbReference>
<dbReference type="PANTHER" id="PTHR21580">
    <property type="entry name" value="SHIPPO-1-RELATED"/>
    <property type="match status" value="1"/>
</dbReference>
<dbReference type="InterPro" id="IPR010736">
    <property type="entry name" value="SHIPPO-rpt"/>
</dbReference>
<dbReference type="GeneID" id="100214861"/>
<name>A0ABM4D610_HYDVU</name>